<keyword evidence="2" id="KW-0813">Transport</keyword>
<comment type="caution">
    <text evidence="6">The sequence shown here is derived from an EMBL/GenBank/DDBJ whole genome shotgun (WGS) entry which is preliminary data.</text>
</comment>
<dbReference type="SUPFAM" id="SSF58104">
    <property type="entry name" value="Methyl-accepting chemotaxis protein (MCP) signaling domain"/>
    <property type="match status" value="2"/>
</dbReference>
<gene>
    <name evidence="6" type="ORF">BXT86_03850</name>
</gene>
<feature type="coiled-coil region" evidence="4">
    <location>
        <begin position="357"/>
        <end position="391"/>
    </location>
</feature>
<reference evidence="7" key="1">
    <citation type="submission" date="2017-01" db="EMBL/GenBank/DDBJ databases">
        <title>Novel pathways for hydrocarbon cycling and metabolic interdependencies in hydrothermal sediment communities.</title>
        <authorList>
            <person name="Dombrowski N."/>
            <person name="Seitz K."/>
            <person name="Teske A."/>
            <person name="Baker B."/>
        </authorList>
    </citation>
    <scope>NUCLEOTIDE SEQUENCE [LARGE SCALE GENOMIC DNA]</scope>
</reference>
<proteinExistence type="inferred from homology"/>
<evidence type="ECO:0000313" key="6">
    <source>
        <dbReference type="EMBL" id="OPX17932.1"/>
    </source>
</evidence>
<dbReference type="GO" id="GO:0015833">
    <property type="term" value="P:peptide transport"/>
    <property type="evidence" value="ECO:0007669"/>
    <property type="project" value="TreeGrafter"/>
</dbReference>
<protein>
    <recommendedName>
        <fullName evidence="5">Solute-binding protein family 5 domain-containing protein</fullName>
    </recommendedName>
</protein>
<comment type="similarity">
    <text evidence="1">Belongs to the bacterial solute-binding protein 5 family.</text>
</comment>
<organism evidence="6 7">
    <name type="scientific">candidate division WOR-3 bacterium 4484_100</name>
    <dbReference type="NCBI Taxonomy" id="1936077"/>
    <lineage>
        <taxon>Bacteria</taxon>
        <taxon>Bacteria division WOR-3</taxon>
    </lineage>
</organism>
<evidence type="ECO:0000256" key="1">
    <source>
        <dbReference type="ARBA" id="ARBA00005695"/>
    </source>
</evidence>
<dbReference type="GO" id="GO:1904680">
    <property type="term" value="F:peptide transmembrane transporter activity"/>
    <property type="evidence" value="ECO:0007669"/>
    <property type="project" value="TreeGrafter"/>
</dbReference>
<accession>A0A1V4QFC6</accession>
<evidence type="ECO:0000256" key="3">
    <source>
        <dbReference type="ARBA" id="ARBA00022729"/>
    </source>
</evidence>
<dbReference type="Gene3D" id="1.10.287.950">
    <property type="entry name" value="Methyl-accepting chemotaxis protein"/>
    <property type="match status" value="2"/>
</dbReference>
<evidence type="ECO:0000313" key="7">
    <source>
        <dbReference type="Proteomes" id="UP000191663"/>
    </source>
</evidence>
<dbReference type="InterPro" id="IPR000914">
    <property type="entry name" value="SBP_5_dom"/>
</dbReference>
<dbReference type="EMBL" id="MUKB01000060">
    <property type="protein sequence ID" value="OPX17932.1"/>
    <property type="molecule type" value="Genomic_DNA"/>
</dbReference>
<dbReference type="Gene3D" id="3.90.76.10">
    <property type="entry name" value="Dipeptide-binding Protein, Domain 1"/>
    <property type="match status" value="1"/>
</dbReference>
<evidence type="ECO:0000256" key="4">
    <source>
        <dbReference type="SAM" id="Coils"/>
    </source>
</evidence>
<evidence type="ECO:0000256" key="2">
    <source>
        <dbReference type="ARBA" id="ARBA00022448"/>
    </source>
</evidence>
<dbReference type="Proteomes" id="UP000191663">
    <property type="component" value="Unassembled WGS sequence"/>
</dbReference>
<keyword evidence="4" id="KW-0175">Coiled coil</keyword>
<feature type="domain" description="Solute-binding protein family 5" evidence="5">
    <location>
        <begin position="596"/>
        <end position="945"/>
    </location>
</feature>
<dbReference type="PANTHER" id="PTHR30290">
    <property type="entry name" value="PERIPLASMIC BINDING COMPONENT OF ABC TRANSPORTER"/>
    <property type="match status" value="1"/>
</dbReference>
<dbReference type="InterPro" id="IPR039424">
    <property type="entry name" value="SBP_5"/>
</dbReference>
<dbReference type="SUPFAM" id="SSF53850">
    <property type="entry name" value="Periplasmic binding protein-like II"/>
    <property type="match status" value="1"/>
</dbReference>
<name>A0A1V4QFC6_UNCW3</name>
<dbReference type="Gene3D" id="3.40.190.10">
    <property type="entry name" value="Periplasmic binding protein-like II"/>
    <property type="match status" value="1"/>
</dbReference>
<evidence type="ECO:0000259" key="5">
    <source>
        <dbReference type="Pfam" id="PF00496"/>
    </source>
</evidence>
<dbReference type="PANTHER" id="PTHR30290:SF9">
    <property type="entry name" value="OLIGOPEPTIDE-BINDING PROTEIN APPA"/>
    <property type="match status" value="1"/>
</dbReference>
<sequence>MKLIEEYLAGIEELDKSVDEVARILNHNNQELDSLTEKLGILFGLFTRGDELSSIIRTTSANLAQAINNKKSDFLFRENFLKMSGKRLTELSQLLKSLIDLLHQMRGKAGHFLKSAQALIYLAKNTEIKAYQSRNEGKGLAIVARQALSLARNGQIPLHKFGVLLEGLAGLTTPSLEEMKTVVAMSRSSVELLAKSITSLKTIDETITALRKIITRIEGDKEVFTHLRDNVQAGLEFLKNQLSYSRNAMDDLSIRSTQMRSSAYSLRTLSELLVDSTHNSNIYVANQFRYLLKENKRLVSKLSVGKKPPIFPAELSQNIVDINKQLTKLNDSIQFLGEFKEALGLGLGQIIEYGNQIQEFFQRIEVISKNLDKLSNNLINEFKKVDELTGEITNVLNRLKTLTIFAKIEQGRSQIYRKTIEPVVQEFIQLARGTEDVLAQIKELISRSKDLIQKTKTTVVTTKLPQAVSMPDYSRIKIFIDELLRVFESQLDYIKKISERAKGLDRNNRKLMNSWQEYELAVGLVIDKTDRLDKIPELHYSGVVPITRKEQVVRINLVDDPMTLKPELKTDTNSHKVISNFSTGLFQFGEGVELNLGICEDYEISEDGKEYILKMREGIKYHNGERLRIEHIKRAFLKALSGPNFSFFNMIQGAEQYIQDEGVGLKGIDIIDNRTLRIRLEYPFLPILANLATDIVDPYIDDELPQGIGPFRLVSWEKRRRIILEAFDDYFEGRPSIDELHFLIVNDPKTYELFLEGKLDIYQPSQPMFSKMEPGLRRLRHSIPELSTYYICMNCQKKPFNNKLVRKALAYAIDQEYLVKNFMAESAIPARGIFPPSLRVFNRRLKGYNYDLNQARQLLKKAGYQHGLPDQYPFDIVNAGPVVEWAGYIKESLEKLGIRIELNPLPSDILLEKSFSGRSILALRGWLSDNGDPDNFLYPLFHTQSFGRTGNTSFFSEPNVDKKIEQARRIRNLNERIALYREIEEIILDECPVVFLYHSVQNVLIQKRILGFKAHPLGLIRGKYIVSRTRDDINNFIKHRTSDLVGLKT</sequence>
<dbReference type="Gene3D" id="3.10.105.10">
    <property type="entry name" value="Dipeptide-binding Protein, Domain 3"/>
    <property type="match status" value="1"/>
</dbReference>
<keyword evidence="3" id="KW-0732">Signal</keyword>
<dbReference type="Pfam" id="PF00496">
    <property type="entry name" value="SBP_bac_5"/>
    <property type="match status" value="1"/>
</dbReference>
<dbReference type="AlphaFoldDB" id="A0A1V4QFC6"/>